<evidence type="ECO:0000256" key="4">
    <source>
        <dbReference type="ARBA" id="ARBA00022692"/>
    </source>
</evidence>
<accession>A0A4P6ZZE3</accession>
<name>A0A4P6ZZE3_9BACL</name>
<evidence type="ECO:0000256" key="8">
    <source>
        <dbReference type="SAM" id="MobiDB-lite"/>
    </source>
</evidence>
<feature type="transmembrane region" description="Helical" evidence="7">
    <location>
        <begin position="161"/>
        <end position="180"/>
    </location>
</feature>
<dbReference type="KEGG" id="panc:E2636_11405"/>
<keyword evidence="4 7" id="KW-0812">Transmembrane</keyword>
<dbReference type="Gene3D" id="1.10.3720.10">
    <property type="entry name" value="MetI-like"/>
    <property type="match status" value="1"/>
</dbReference>
<gene>
    <name evidence="10" type="ORF">E2636_11405</name>
</gene>
<feature type="transmembrane region" description="Helical" evidence="7">
    <location>
        <begin position="132"/>
        <end position="155"/>
    </location>
</feature>
<comment type="subcellular location">
    <subcellularLocation>
        <location evidence="1 7">Cell membrane</location>
        <topology evidence="1 7">Multi-pass membrane protein</topology>
    </subcellularLocation>
</comment>
<feature type="transmembrane region" description="Helical" evidence="7">
    <location>
        <begin position="35"/>
        <end position="57"/>
    </location>
</feature>
<keyword evidence="6 7" id="KW-0472">Membrane</keyword>
<keyword evidence="2 7" id="KW-0813">Transport</keyword>
<dbReference type="InterPro" id="IPR000515">
    <property type="entry name" value="MetI-like"/>
</dbReference>
<keyword evidence="11" id="KW-1185">Reference proteome</keyword>
<evidence type="ECO:0000256" key="6">
    <source>
        <dbReference type="ARBA" id="ARBA00023136"/>
    </source>
</evidence>
<feature type="transmembrane region" description="Helical" evidence="7">
    <location>
        <begin position="218"/>
        <end position="244"/>
    </location>
</feature>
<reference evidence="10 11" key="1">
    <citation type="submission" date="2019-03" db="EMBL/GenBank/DDBJ databases">
        <title>Complete genome sequence of Paenisporosarcina antarctica CGMCC 1.6503T.</title>
        <authorList>
            <person name="Rong J.-C."/>
            <person name="Chi N.-Y."/>
            <person name="Zhang Q.-F."/>
        </authorList>
    </citation>
    <scope>NUCLEOTIDE SEQUENCE [LARGE SCALE GENOMIC DNA]</scope>
    <source>
        <strain evidence="10 11">CGMCC 1.6503</strain>
    </source>
</reference>
<evidence type="ECO:0000256" key="3">
    <source>
        <dbReference type="ARBA" id="ARBA00022475"/>
    </source>
</evidence>
<evidence type="ECO:0000256" key="2">
    <source>
        <dbReference type="ARBA" id="ARBA00022448"/>
    </source>
</evidence>
<dbReference type="SUPFAM" id="SSF161098">
    <property type="entry name" value="MetI-like"/>
    <property type="match status" value="1"/>
</dbReference>
<dbReference type="PANTHER" id="PTHR43386:SF1">
    <property type="entry name" value="D,D-DIPEPTIDE TRANSPORT SYSTEM PERMEASE PROTEIN DDPC-RELATED"/>
    <property type="match status" value="1"/>
</dbReference>
<evidence type="ECO:0000313" key="10">
    <source>
        <dbReference type="EMBL" id="QBP41713.1"/>
    </source>
</evidence>
<dbReference type="RefSeq" id="WP_134210295.1">
    <property type="nucleotide sequence ID" value="NZ_CP038015.1"/>
</dbReference>
<dbReference type="GO" id="GO:0005886">
    <property type="term" value="C:plasma membrane"/>
    <property type="evidence" value="ECO:0007669"/>
    <property type="project" value="UniProtKB-SubCell"/>
</dbReference>
<dbReference type="PROSITE" id="PS50928">
    <property type="entry name" value="ABC_TM1"/>
    <property type="match status" value="1"/>
</dbReference>
<evidence type="ECO:0000256" key="7">
    <source>
        <dbReference type="RuleBase" id="RU363032"/>
    </source>
</evidence>
<comment type="similarity">
    <text evidence="7">Belongs to the binding-protein-dependent transport system permease family.</text>
</comment>
<dbReference type="CDD" id="cd06261">
    <property type="entry name" value="TM_PBP2"/>
    <property type="match status" value="1"/>
</dbReference>
<feature type="transmembrane region" description="Helical" evidence="7">
    <location>
        <begin position="268"/>
        <end position="289"/>
    </location>
</feature>
<dbReference type="InterPro" id="IPR035906">
    <property type="entry name" value="MetI-like_sf"/>
</dbReference>
<dbReference type="Pfam" id="PF00528">
    <property type="entry name" value="BPD_transp_1"/>
    <property type="match status" value="1"/>
</dbReference>
<keyword evidence="3" id="KW-1003">Cell membrane</keyword>
<dbReference type="PANTHER" id="PTHR43386">
    <property type="entry name" value="OLIGOPEPTIDE TRANSPORT SYSTEM PERMEASE PROTEIN APPC"/>
    <property type="match status" value="1"/>
</dbReference>
<dbReference type="OrthoDB" id="9797472at2"/>
<feature type="transmembrane region" description="Helical" evidence="7">
    <location>
        <begin position="101"/>
        <end position="120"/>
    </location>
</feature>
<dbReference type="AlphaFoldDB" id="A0A4P6ZZE3"/>
<dbReference type="GO" id="GO:0055085">
    <property type="term" value="P:transmembrane transport"/>
    <property type="evidence" value="ECO:0007669"/>
    <property type="project" value="InterPro"/>
</dbReference>
<dbReference type="EMBL" id="CP038015">
    <property type="protein sequence ID" value="QBP41713.1"/>
    <property type="molecule type" value="Genomic_DNA"/>
</dbReference>
<organism evidence="10 11">
    <name type="scientific">Paenisporosarcina antarctica</name>
    <dbReference type="NCBI Taxonomy" id="417367"/>
    <lineage>
        <taxon>Bacteria</taxon>
        <taxon>Bacillati</taxon>
        <taxon>Bacillota</taxon>
        <taxon>Bacilli</taxon>
        <taxon>Bacillales</taxon>
        <taxon>Caryophanaceae</taxon>
        <taxon>Paenisporosarcina</taxon>
    </lineage>
</organism>
<feature type="region of interest" description="Disordered" evidence="8">
    <location>
        <begin position="1"/>
        <end position="20"/>
    </location>
</feature>
<sequence>MKEQTENVVIQSEHPESSPPTGFQVIMREFKKDKLAMFSLIALVVVIVGIFIWSLLIDQQEMMRVSLRDKFAEPGDKFLLGADQGGRDILGQLIIGARNSIAIAMAVTLLTGVVGIMIGLTTGYFGGWIDNIFMRIIDFFITIPSLMIIIVFVTIVPKYNIPIFILIVSVFLWPGTARLIRSKALSESRRDYINASKTMGTSDAAIIFKKMMPNLSSILIVELTLNFAGNVGIETGLSFLGFGLPPSTPSLGTLVSYAVNPLVLKEMWWVWLPASLLILFLMLGINYVGQAIRRSADAKQRLG</sequence>
<evidence type="ECO:0000259" key="9">
    <source>
        <dbReference type="PROSITE" id="PS50928"/>
    </source>
</evidence>
<feature type="compositionally biased region" description="Polar residues" evidence="8">
    <location>
        <begin position="1"/>
        <end position="10"/>
    </location>
</feature>
<feature type="domain" description="ABC transmembrane type-1" evidence="9">
    <location>
        <begin position="97"/>
        <end position="289"/>
    </location>
</feature>
<evidence type="ECO:0000256" key="1">
    <source>
        <dbReference type="ARBA" id="ARBA00004651"/>
    </source>
</evidence>
<protein>
    <submittedName>
        <fullName evidence="10">ABC transporter permease</fullName>
    </submittedName>
</protein>
<evidence type="ECO:0000256" key="5">
    <source>
        <dbReference type="ARBA" id="ARBA00022989"/>
    </source>
</evidence>
<dbReference type="Proteomes" id="UP000294292">
    <property type="component" value="Chromosome"/>
</dbReference>
<evidence type="ECO:0000313" key="11">
    <source>
        <dbReference type="Proteomes" id="UP000294292"/>
    </source>
</evidence>
<dbReference type="InterPro" id="IPR050366">
    <property type="entry name" value="BP-dependent_transpt_permease"/>
</dbReference>
<keyword evidence="5 7" id="KW-1133">Transmembrane helix</keyword>
<proteinExistence type="inferred from homology"/>